<feature type="transmembrane region" description="Helical" evidence="5">
    <location>
        <begin position="149"/>
        <end position="170"/>
    </location>
</feature>
<organism evidence="7 8">
    <name type="scientific">Microlunatus panaciterrae</name>
    <dbReference type="NCBI Taxonomy" id="400768"/>
    <lineage>
        <taxon>Bacteria</taxon>
        <taxon>Bacillati</taxon>
        <taxon>Actinomycetota</taxon>
        <taxon>Actinomycetes</taxon>
        <taxon>Propionibacteriales</taxon>
        <taxon>Propionibacteriaceae</taxon>
        <taxon>Microlunatus</taxon>
    </lineage>
</organism>
<evidence type="ECO:0000313" key="7">
    <source>
        <dbReference type="EMBL" id="MBM7799991.1"/>
    </source>
</evidence>
<evidence type="ECO:0000256" key="3">
    <source>
        <dbReference type="ARBA" id="ARBA00022989"/>
    </source>
</evidence>
<feature type="domain" description="Methylamine utilisation protein MauE" evidence="6">
    <location>
        <begin position="3"/>
        <end position="128"/>
    </location>
</feature>
<keyword evidence="8" id="KW-1185">Reference proteome</keyword>
<keyword evidence="3 5" id="KW-1133">Transmembrane helix</keyword>
<dbReference type="Proteomes" id="UP000704762">
    <property type="component" value="Unassembled WGS sequence"/>
</dbReference>
<evidence type="ECO:0000259" key="6">
    <source>
        <dbReference type="Pfam" id="PF07291"/>
    </source>
</evidence>
<gene>
    <name evidence="7" type="ORF">JOE57_002912</name>
</gene>
<dbReference type="EMBL" id="JAFBCF010000001">
    <property type="protein sequence ID" value="MBM7799991.1"/>
    <property type="molecule type" value="Genomic_DNA"/>
</dbReference>
<dbReference type="InterPro" id="IPR009908">
    <property type="entry name" value="Methylamine_util_MauE"/>
</dbReference>
<evidence type="ECO:0000256" key="5">
    <source>
        <dbReference type="SAM" id="Phobius"/>
    </source>
</evidence>
<dbReference type="RefSeq" id="WP_204919097.1">
    <property type="nucleotide sequence ID" value="NZ_BAAAQP010000003.1"/>
</dbReference>
<evidence type="ECO:0000256" key="1">
    <source>
        <dbReference type="ARBA" id="ARBA00004141"/>
    </source>
</evidence>
<proteinExistence type="predicted"/>
<feature type="transmembrane region" description="Helical" evidence="5">
    <location>
        <begin position="41"/>
        <end position="63"/>
    </location>
</feature>
<comment type="caution">
    <text evidence="7">The sequence shown here is derived from an EMBL/GenBank/DDBJ whole genome shotgun (WGS) entry which is preliminary data.</text>
</comment>
<evidence type="ECO:0000313" key="8">
    <source>
        <dbReference type="Proteomes" id="UP000704762"/>
    </source>
</evidence>
<protein>
    <submittedName>
        <fullName evidence="7">Membrane protein YphA (DoxX/SURF4 family)</fullName>
    </submittedName>
</protein>
<name>A0ABS2RLU9_9ACTN</name>
<comment type="subcellular location">
    <subcellularLocation>
        <location evidence="1">Membrane</location>
        <topology evidence="1">Multi-pass membrane protein</topology>
    </subcellularLocation>
</comment>
<keyword evidence="2 5" id="KW-0812">Transmembrane</keyword>
<evidence type="ECO:0000256" key="4">
    <source>
        <dbReference type="ARBA" id="ARBA00023136"/>
    </source>
</evidence>
<feature type="transmembrane region" description="Helical" evidence="5">
    <location>
        <begin position="70"/>
        <end position="90"/>
    </location>
</feature>
<keyword evidence="4 5" id="KW-0472">Membrane</keyword>
<accession>A0ABS2RLU9</accession>
<sequence>MTVLVLLSYALAAVFIFSTWQKVRAPALARSAATNLGIPDALAGVGVYPLCVAEALIALGLLIEPLHRPAAWASLVLLLAFTTLVAANLVRGNRPACGCFGALSQQTIGAGTIVRNAALTAAAGLLVISPAVLGSPIEPALAAHPGIPWLVSLVALLFAASSGWVAVAVLRRHGTLVLRVESLEQRLKPFSDLEYVFEEEPATPPTTVDLASAGLKDPLSLDPINLVELARTRSVSALLFVDSGCGGCRDVLQVLESGGEAPLDVLVTSATALPTLPGAWTARYDDPGLPRRLGCSGVPCLVPLDPNGGVAGPPLLGRDAVLEALRRHPQRVDPVQAVVS</sequence>
<reference evidence="7 8" key="1">
    <citation type="submission" date="2021-01" db="EMBL/GenBank/DDBJ databases">
        <title>Sequencing the genomes of 1000 actinobacteria strains.</title>
        <authorList>
            <person name="Klenk H.-P."/>
        </authorList>
    </citation>
    <scope>NUCLEOTIDE SEQUENCE [LARGE SCALE GENOMIC DNA]</scope>
    <source>
        <strain evidence="7 8">DSM 18662</strain>
    </source>
</reference>
<dbReference type="Pfam" id="PF07291">
    <property type="entry name" value="MauE"/>
    <property type="match status" value="1"/>
</dbReference>
<evidence type="ECO:0000256" key="2">
    <source>
        <dbReference type="ARBA" id="ARBA00022692"/>
    </source>
</evidence>